<evidence type="ECO:0000256" key="7">
    <source>
        <dbReference type="ARBA" id="ARBA00023136"/>
    </source>
</evidence>
<organism evidence="9 10">
    <name type="scientific">Elstera cyanobacteriorum</name>
    <dbReference type="NCBI Taxonomy" id="2022747"/>
    <lineage>
        <taxon>Bacteria</taxon>
        <taxon>Pseudomonadati</taxon>
        <taxon>Pseudomonadota</taxon>
        <taxon>Alphaproteobacteria</taxon>
        <taxon>Rhodospirillales</taxon>
        <taxon>Rhodospirillaceae</taxon>
        <taxon>Elstera</taxon>
    </lineage>
</organism>
<feature type="transmembrane region" description="Helical" evidence="8">
    <location>
        <begin position="265"/>
        <end position="288"/>
    </location>
</feature>
<evidence type="ECO:0000256" key="6">
    <source>
        <dbReference type="ARBA" id="ARBA00022989"/>
    </source>
</evidence>
<feature type="transmembrane region" description="Helical" evidence="8">
    <location>
        <begin position="113"/>
        <end position="136"/>
    </location>
</feature>
<comment type="caution">
    <text evidence="9">The sequence shown here is derived from an EMBL/GenBank/DDBJ whole genome shotgun (WGS) entry which is preliminary data.</text>
</comment>
<dbReference type="InterPro" id="IPR037294">
    <property type="entry name" value="ABC_BtuC-like"/>
</dbReference>
<evidence type="ECO:0000256" key="3">
    <source>
        <dbReference type="ARBA" id="ARBA00022448"/>
    </source>
</evidence>
<dbReference type="CDD" id="cd06550">
    <property type="entry name" value="TM_ABC_iron-siderophores_like"/>
    <property type="match status" value="1"/>
</dbReference>
<dbReference type="GO" id="GO:0033214">
    <property type="term" value="P:siderophore-iron import into cell"/>
    <property type="evidence" value="ECO:0007669"/>
    <property type="project" value="TreeGrafter"/>
</dbReference>
<comment type="similarity">
    <text evidence="2">Belongs to the binding-protein-dependent transport system permease family. FecCD subfamily.</text>
</comment>
<feature type="transmembrane region" description="Helical" evidence="8">
    <location>
        <begin position="174"/>
        <end position="195"/>
    </location>
</feature>
<evidence type="ECO:0000256" key="5">
    <source>
        <dbReference type="ARBA" id="ARBA00022692"/>
    </source>
</evidence>
<keyword evidence="5 8" id="KW-0812">Transmembrane</keyword>
<proteinExistence type="inferred from homology"/>
<evidence type="ECO:0000256" key="2">
    <source>
        <dbReference type="ARBA" id="ARBA00007935"/>
    </source>
</evidence>
<dbReference type="GO" id="GO:0022857">
    <property type="term" value="F:transmembrane transporter activity"/>
    <property type="evidence" value="ECO:0007669"/>
    <property type="project" value="InterPro"/>
</dbReference>
<gene>
    <name evidence="9" type="ORF">CHR90_00040</name>
</gene>
<dbReference type="InterPro" id="IPR000522">
    <property type="entry name" value="ABC_transptr_permease_BtuC"/>
</dbReference>
<feature type="transmembrane region" description="Helical" evidence="8">
    <location>
        <begin position="142"/>
        <end position="162"/>
    </location>
</feature>
<feature type="transmembrane region" description="Helical" evidence="8">
    <location>
        <begin position="215"/>
        <end position="234"/>
    </location>
</feature>
<dbReference type="SUPFAM" id="SSF81345">
    <property type="entry name" value="ABC transporter involved in vitamin B12 uptake, BtuC"/>
    <property type="match status" value="1"/>
</dbReference>
<evidence type="ECO:0000256" key="1">
    <source>
        <dbReference type="ARBA" id="ARBA00004651"/>
    </source>
</evidence>
<dbReference type="OrthoDB" id="9811975at2"/>
<dbReference type="EMBL" id="NOXS01000003">
    <property type="protein sequence ID" value="OYQ22835.1"/>
    <property type="molecule type" value="Genomic_DNA"/>
</dbReference>
<name>A0A255Y2K5_9PROT</name>
<evidence type="ECO:0000256" key="8">
    <source>
        <dbReference type="SAM" id="Phobius"/>
    </source>
</evidence>
<feature type="transmembrane region" description="Helical" evidence="8">
    <location>
        <begin position="330"/>
        <end position="351"/>
    </location>
</feature>
<dbReference type="Proteomes" id="UP000216361">
    <property type="component" value="Unassembled WGS sequence"/>
</dbReference>
<evidence type="ECO:0000256" key="4">
    <source>
        <dbReference type="ARBA" id="ARBA00022475"/>
    </source>
</evidence>
<dbReference type="RefSeq" id="WP_094406470.1">
    <property type="nucleotide sequence ID" value="NZ_BMJZ01000013.1"/>
</dbReference>
<accession>A0A255Y2K5</accession>
<feature type="transmembrane region" description="Helical" evidence="8">
    <location>
        <begin position="79"/>
        <end position="101"/>
    </location>
</feature>
<feature type="transmembrane region" description="Helical" evidence="8">
    <location>
        <begin position="303"/>
        <end position="323"/>
    </location>
</feature>
<sequence>MTGTPVDSGQAWGAAAVASHRARSRGRQGLLLLLLLGGLLSLAVDIATGPGQLDLLTVLKTVLGPETADPRLRIIIWDIRLPVALMALLIGGMLGLAGAQMQTILGNPLADPFTLGLSSAASVGASLAIVFGFSVLPVAGPFIVTANAFVFALGAACAVFLLTRLRGVTPETMILFGIALMFSFNALLGLLQYRASETQLTHIVFWMLGSLARANWDKVAMAALVSLIVLPLMWRDRWRLTALRVGDERAASLGIDVGRLRLRMLVLVAFLSAVAVSFVGVIGFIGLVGPHIARMLVGEDQRFFAPAAFLAGALLLSVTSIVSKSLVPGVIYPIGIITALVGVPFFVSLILSRRSRP</sequence>
<feature type="transmembrane region" description="Helical" evidence="8">
    <location>
        <begin position="30"/>
        <end position="49"/>
    </location>
</feature>
<dbReference type="FunFam" id="1.10.3470.10:FF:000001">
    <property type="entry name" value="Vitamin B12 ABC transporter permease BtuC"/>
    <property type="match status" value="1"/>
</dbReference>
<protein>
    <submittedName>
        <fullName evidence="9">Iron-siderophore ABC transporter permease</fullName>
    </submittedName>
</protein>
<comment type="subcellular location">
    <subcellularLocation>
        <location evidence="1">Cell membrane</location>
        <topology evidence="1">Multi-pass membrane protein</topology>
    </subcellularLocation>
</comment>
<keyword evidence="4" id="KW-1003">Cell membrane</keyword>
<dbReference type="Gene3D" id="1.10.3470.10">
    <property type="entry name" value="ABC transporter involved in vitamin B12 uptake, BtuC"/>
    <property type="match status" value="1"/>
</dbReference>
<keyword evidence="3" id="KW-0813">Transport</keyword>
<evidence type="ECO:0000313" key="10">
    <source>
        <dbReference type="Proteomes" id="UP000216361"/>
    </source>
</evidence>
<dbReference type="Pfam" id="PF01032">
    <property type="entry name" value="FecCD"/>
    <property type="match status" value="1"/>
</dbReference>
<keyword evidence="6 8" id="KW-1133">Transmembrane helix</keyword>
<evidence type="ECO:0000313" key="9">
    <source>
        <dbReference type="EMBL" id="OYQ22835.1"/>
    </source>
</evidence>
<keyword evidence="7 8" id="KW-0472">Membrane</keyword>
<keyword evidence="10" id="KW-1185">Reference proteome</keyword>
<dbReference type="AlphaFoldDB" id="A0A255Y2K5"/>
<dbReference type="PANTHER" id="PTHR30472:SF25">
    <property type="entry name" value="ABC TRANSPORTER PERMEASE PROTEIN MJ0876-RELATED"/>
    <property type="match status" value="1"/>
</dbReference>
<reference evidence="9 10" key="1">
    <citation type="submission" date="2017-07" db="EMBL/GenBank/DDBJ databases">
        <title>Elstera cyanobacteriorum sp. nov., a novel bacterium isolated from cyanobacterial aggregates in a eutrophic lake.</title>
        <authorList>
            <person name="Cai H."/>
        </authorList>
    </citation>
    <scope>NUCLEOTIDE SEQUENCE [LARGE SCALE GENOMIC DNA]</scope>
    <source>
        <strain evidence="9 10">TH019</strain>
    </source>
</reference>
<dbReference type="GO" id="GO:0005886">
    <property type="term" value="C:plasma membrane"/>
    <property type="evidence" value="ECO:0007669"/>
    <property type="project" value="UniProtKB-SubCell"/>
</dbReference>
<dbReference type="PANTHER" id="PTHR30472">
    <property type="entry name" value="FERRIC ENTEROBACTIN TRANSPORT SYSTEM PERMEASE PROTEIN"/>
    <property type="match status" value="1"/>
</dbReference>